<keyword evidence="2 5" id="KW-0812">Transmembrane</keyword>
<feature type="transmembrane region" description="Helical" evidence="5">
    <location>
        <begin position="219"/>
        <end position="241"/>
    </location>
</feature>
<evidence type="ECO:0000259" key="6">
    <source>
        <dbReference type="Pfam" id="PF12698"/>
    </source>
</evidence>
<evidence type="ECO:0000256" key="3">
    <source>
        <dbReference type="ARBA" id="ARBA00022989"/>
    </source>
</evidence>
<feature type="transmembrane region" description="Helical" evidence="5">
    <location>
        <begin position="287"/>
        <end position="307"/>
    </location>
</feature>
<accession>A0ABS4K6R5</accession>
<reference evidence="7 8" key="1">
    <citation type="submission" date="2021-03" db="EMBL/GenBank/DDBJ databases">
        <title>Genomic Encyclopedia of Type Strains, Phase IV (KMG-IV): sequencing the most valuable type-strain genomes for metagenomic binning, comparative biology and taxonomic classification.</title>
        <authorList>
            <person name="Goeker M."/>
        </authorList>
    </citation>
    <scope>NUCLEOTIDE SEQUENCE [LARGE SCALE GENOMIC DNA]</scope>
    <source>
        <strain evidence="7 8">DSM 28650</strain>
    </source>
</reference>
<dbReference type="Pfam" id="PF12698">
    <property type="entry name" value="ABC2_membrane_3"/>
    <property type="match status" value="1"/>
</dbReference>
<evidence type="ECO:0000256" key="5">
    <source>
        <dbReference type="SAM" id="Phobius"/>
    </source>
</evidence>
<evidence type="ECO:0000256" key="1">
    <source>
        <dbReference type="ARBA" id="ARBA00004141"/>
    </source>
</evidence>
<name>A0ABS4K6R5_9CLOT</name>
<evidence type="ECO:0000256" key="2">
    <source>
        <dbReference type="ARBA" id="ARBA00022692"/>
    </source>
</evidence>
<dbReference type="PANTHER" id="PTHR43027:SF1">
    <property type="entry name" value="DOXORUBICIN RESISTANCE ABC TRANSPORTER PERMEASE PROTEIN DRRC-RELATED"/>
    <property type="match status" value="1"/>
</dbReference>
<feature type="transmembrane region" description="Helical" evidence="5">
    <location>
        <begin position="253"/>
        <end position="275"/>
    </location>
</feature>
<keyword evidence="3 5" id="KW-1133">Transmembrane helix</keyword>
<evidence type="ECO:0000313" key="8">
    <source>
        <dbReference type="Proteomes" id="UP001519308"/>
    </source>
</evidence>
<dbReference type="InterPro" id="IPR013525">
    <property type="entry name" value="ABC2_TM"/>
</dbReference>
<organism evidence="7 8">
    <name type="scientific">Clostridium punense</name>
    <dbReference type="NCBI Taxonomy" id="1054297"/>
    <lineage>
        <taxon>Bacteria</taxon>
        <taxon>Bacillati</taxon>
        <taxon>Bacillota</taxon>
        <taxon>Clostridia</taxon>
        <taxon>Eubacteriales</taxon>
        <taxon>Clostridiaceae</taxon>
        <taxon>Clostridium</taxon>
    </lineage>
</organism>
<feature type="transmembrane region" description="Helical" evidence="5">
    <location>
        <begin position="174"/>
        <end position="198"/>
    </location>
</feature>
<dbReference type="PANTHER" id="PTHR43027">
    <property type="entry name" value="DOXORUBICIN RESISTANCE ABC TRANSPORTER PERMEASE PROTEIN DRRC-RELATED"/>
    <property type="match status" value="1"/>
</dbReference>
<keyword evidence="8" id="KW-1185">Reference proteome</keyword>
<feature type="transmembrane region" description="Helical" evidence="5">
    <location>
        <begin position="20"/>
        <end position="39"/>
    </location>
</feature>
<protein>
    <submittedName>
        <fullName evidence="7">ABC-2 type transport system permease protein</fullName>
    </submittedName>
</protein>
<gene>
    <name evidence="7" type="ORF">J2Z44_003325</name>
</gene>
<proteinExistence type="predicted"/>
<evidence type="ECO:0000256" key="4">
    <source>
        <dbReference type="ARBA" id="ARBA00023136"/>
    </source>
</evidence>
<dbReference type="EMBL" id="JAGGLL010000030">
    <property type="protein sequence ID" value="MBP2023488.1"/>
    <property type="molecule type" value="Genomic_DNA"/>
</dbReference>
<keyword evidence="4 5" id="KW-0472">Membrane</keyword>
<feature type="transmembrane region" description="Helical" evidence="5">
    <location>
        <begin position="336"/>
        <end position="356"/>
    </location>
</feature>
<feature type="domain" description="ABC-2 type transporter transmembrane" evidence="6">
    <location>
        <begin position="23"/>
        <end position="354"/>
    </location>
</feature>
<comment type="caution">
    <text evidence="7">The sequence shown here is derived from an EMBL/GenBank/DDBJ whole genome shotgun (WGS) entry which is preliminary data.</text>
</comment>
<dbReference type="RefSeq" id="WP_021284185.1">
    <property type="nucleotide sequence ID" value="NZ_JAGGLL010000030.1"/>
</dbReference>
<evidence type="ECO:0000313" key="7">
    <source>
        <dbReference type="EMBL" id="MBP2023488.1"/>
    </source>
</evidence>
<sequence>MKVIRYAFIHFKRMVKSPLVIGLMLLMPTIVLGIIGYSFGKETAHETSNVAFAVEDRGEYGHKFLEKIQANGSKSIYSSKNQALESLKKNQVLAVYIIPESFTEEISKGIKPKIQSFKREEGNGTSFIEATMEEELIKLTKGRLLSNKGVISEGEEINTTIKVKEETIQGKNQMLYMVVLMISNFIILSANSVGSELIRMKKQKVLFRAITTSNTGYEIMGGLYLGFFLVQAIIYTAVLFIEKAFLGFSFEGLLPIIFVNMLLTVLISVSIGLAVTRVAENESVSALITNLFGIITTFVSMGATVMAGDNMPQIIKSIGKFTPQYWVINSMDTGALFPNAMILILMAVAVFTAGSFRIRSFVNK</sequence>
<dbReference type="Proteomes" id="UP001519308">
    <property type="component" value="Unassembled WGS sequence"/>
</dbReference>
<dbReference type="Gene3D" id="3.40.1710.10">
    <property type="entry name" value="abc type-2 transporter like domain"/>
    <property type="match status" value="1"/>
</dbReference>
<comment type="subcellular location">
    <subcellularLocation>
        <location evidence="1">Membrane</location>
        <topology evidence="1">Multi-pass membrane protein</topology>
    </subcellularLocation>
</comment>
<dbReference type="InterPro" id="IPR052902">
    <property type="entry name" value="ABC-2_transporter"/>
</dbReference>